<evidence type="ECO:0000256" key="9">
    <source>
        <dbReference type="ARBA" id="ARBA00049893"/>
    </source>
</evidence>
<evidence type="ECO:0000256" key="3">
    <source>
        <dbReference type="ARBA" id="ARBA00022679"/>
    </source>
</evidence>
<organism evidence="11 12">
    <name type="scientific">Deefgea chitinilytica</name>
    <dbReference type="NCBI Taxonomy" id="570276"/>
    <lineage>
        <taxon>Bacteria</taxon>
        <taxon>Pseudomonadati</taxon>
        <taxon>Pseudomonadota</taxon>
        <taxon>Betaproteobacteria</taxon>
        <taxon>Neisseriales</taxon>
        <taxon>Chitinibacteraceae</taxon>
        <taxon>Deefgea</taxon>
    </lineage>
</organism>
<evidence type="ECO:0000313" key="12">
    <source>
        <dbReference type="Proteomes" id="UP001195660"/>
    </source>
</evidence>
<evidence type="ECO:0000256" key="4">
    <source>
        <dbReference type="ARBA" id="ARBA00022723"/>
    </source>
</evidence>
<sequence length="243" mass="26041">MISVNNTHCFTPDWPAPANVKSLQTTRLGGVSAAPYTSFNLGDHVGDDINAVVANRQQLPSPAAWLKQTHSTIVVDAATVNAPIEADASFSRTANVVSVVMTADCLPVLFCDQQGSVVAAAHAGWRGLCDGVLEATVKAMNVKAEHIMAWLGPAIGPQAFEVGDDVRDEFIRHDAAATAAFAAQSNGKWLGDIYLLARQRLNQLGITAIYGGKECTFSDSERYFSYRRDGVTGRMASLIWLTS</sequence>
<comment type="similarity">
    <text evidence="2 10">Belongs to the purine nucleoside phosphorylase YfiH/LACC1 family.</text>
</comment>
<comment type="catalytic activity">
    <reaction evidence="8">
        <text>adenosine + phosphate = alpha-D-ribose 1-phosphate + adenine</text>
        <dbReference type="Rhea" id="RHEA:27642"/>
        <dbReference type="ChEBI" id="CHEBI:16335"/>
        <dbReference type="ChEBI" id="CHEBI:16708"/>
        <dbReference type="ChEBI" id="CHEBI:43474"/>
        <dbReference type="ChEBI" id="CHEBI:57720"/>
        <dbReference type="EC" id="2.4.2.1"/>
    </reaction>
    <physiologicalReaction direction="left-to-right" evidence="8">
        <dbReference type="Rhea" id="RHEA:27643"/>
    </physiologicalReaction>
</comment>
<dbReference type="InterPro" id="IPR003730">
    <property type="entry name" value="Cu_polyphenol_OxRdtase"/>
</dbReference>
<dbReference type="Proteomes" id="UP001195660">
    <property type="component" value="Unassembled WGS sequence"/>
</dbReference>
<keyword evidence="5" id="KW-0378">Hydrolase</keyword>
<comment type="catalytic activity">
    <reaction evidence="7">
        <text>adenosine + H2O + H(+) = inosine + NH4(+)</text>
        <dbReference type="Rhea" id="RHEA:24408"/>
        <dbReference type="ChEBI" id="CHEBI:15377"/>
        <dbReference type="ChEBI" id="CHEBI:15378"/>
        <dbReference type="ChEBI" id="CHEBI:16335"/>
        <dbReference type="ChEBI" id="CHEBI:17596"/>
        <dbReference type="ChEBI" id="CHEBI:28938"/>
        <dbReference type="EC" id="3.5.4.4"/>
    </reaction>
    <physiologicalReaction direction="left-to-right" evidence="7">
        <dbReference type="Rhea" id="RHEA:24409"/>
    </physiologicalReaction>
</comment>
<dbReference type="RefSeq" id="WP_203572140.1">
    <property type="nucleotide sequence ID" value="NZ_WOFE01000011.1"/>
</dbReference>
<evidence type="ECO:0000256" key="10">
    <source>
        <dbReference type="RuleBase" id="RU361274"/>
    </source>
</evidence>
<dbReference type="Pfam" id="PF02578">
    <property type="entry name" value="Cu-oxidase_4"/>
    <property type="match status" value="1"/>
</dbReference>
<comment type="caution">
    <text evidence="11">The sequence shown here is derived from an EMBL/GenBank/DDBJ whole genome shotgun (WGS) entry which is preliminary data.</text>
</comment>
<proteinExistence type="inferred from homology"/>
<reference evidence="11 12" key="1">
    <citation type="submission" date="2019-11" db="EMBL/GenBank/DDBJ databases">
        <title>Novel Deefgea species.</title>
        <authorList>
            <person name="Han J.-H."/>
        </authorList>
    </citation>
    <scope>NUCLEOTIDE SEQUENCE [LARGE SCALE GENOMIC DNA]</scope>
    <source>
        <strain evidence="11 12">LMG 24817</strain>
    </source>
</reference>
<comment type="catalytic activity">
    <reaction evidence="1">
        <text>inosine + phosphate = alpha-D-ribose 1-phosphate + hypoxanthine</text>
        <dbReference type="Rhea" id="RHEA:27646"/>
        <dbReference type="ChEBI" id="CHEBI:17368"/>
        <dbReference type="ChEBI" id="CHEBI:17596"/>
        <dbReference type="ChEBI" id="CHEBI:43474"/>
        <dbReference type="ChEBI" id="CHEBI:57720"/>
        <dbReference type="EC" id="2.4.2.1"/>
    </reaction>
    <physiologicalReaction direction="left-to-right" evidence="1">
        <dbReference type="Rhea" id="RHEA:27647"/>
    </physiologicalReaction>
</comment>
<dbReference type="CDD" id="cd16833">
    <property type="entry name" value="YfiH"/>
    <property type="match status" value="1"/>
</dbReference>
<dbReference type="InterPro" id="IPR038371">
    <property type="entry name" value="Cu_polyphenol_OxRdtase_sf"/>
</dbReference>
<evidence type="ECO:0000256" key="1">
    <source>
        <dbReference type="ARBA" id="ARBA00000553"/>
    </source>
</evidence>
<evidence type="ECO:0000256" key="2">
    <source>
        <dbReference type="ARBA" id="ARBA00007353"/>
    </source>
</evidence>
<dbReference type="PANTHER" id="PTHR30616:SF2">
    <property type="entry name" value="PURINE NUCLEOSIDE PHOSPHORYLASE LACC1"/>
    <property type="match status" value="1"/>
</dbReference>
<evidence type="ECO:0000256" key="5">
    <source>
        <dbReference type="ARBA" id="ARBA00022801"/>
    </source>
</evidence>
<protein>
    <recommendedName>
        <fullName evidence="10">Purine nucleoside phosphorylase</fullName>
    </recommendedName>
</protein>
<name>A0ABS2CFM1_9NEIS</name>
<dbReference type="SUPFAM" id="SSF64438">
    <property type="entry name" value="CNF1/YfiH-like putative cysteine hydrolases"/>
    <property type="match status" value="1"/>
</dbReference>
<dbReference type="Gene3D" id="3.60.140.10">
    <property type="entry name" value="CNF1/YfiH-like putative cysteine hydrolases"/>
    <property type="match status" value="1"/>
</dbReference>
<evidence type="ECO:0000256" key="6">
    <source>
        <dbReference type="ARBA" id="ARBA00022833"/>
    </source>
</evidence>
<keyword evidence="3" id="KW-0808">Transferase</keyword>
<keyword evidence="12" id="KW-1185">Reference proteome</keyword>
<dbReference type="EMBL" id="WOFE01000011">
    <property type="protein sequence ID" value="MBM5572812.1"/>
    <property type="molecule type" value="Genomic_DNA"/>
</dbReference>
<comment type="catalytic activity">
    <reaction evidence="9">
        <text>S-methyl-5'-thioadenosine + phosphate = 5-(methylsulfanyl)-alpha-D-ribose 1-phosphate + adenine</text>
        <dbReference type="Rhea" id="RHEA:11852"/>
        <dbReference type="ChEBI" id="CHEBI:16708"/>
        <dbReference type="ChEBI" id="CHEBI:17509"/>
        <dbReference type="ChEBI" id="CHEBI:43474"/>
        <dbReference type="ChEBI" id="CHEBI:58533"/>
        <dbReference type="EC" id="2.4.2.28"/>
    </reaction>
    <physiologicalReaction direction="left-to-right" evidence="9">
        <dbReference type="Rhea" id="RHEA:11853"/>
    </physiologicalReaction>
</comment>
<keyword evidence="4" id="KW-0479">Metal-binding</keyword>
<dbReference type="InterPro" id="IPR011324">
    <property type="entry name" value="Cytotoxic_necrot_fac-like_cat"/>
</dbReference>
<evidence type="ECO:0000256" key="8">
    <source>
        <dbReference type="ARBA" id="ARBA00048968"/>
    </source>
</evidence>
<gene>
    <name evidence="11" type="primary">pgeF</name>
    <name evidence="11" type="ORF">GM173_14670</name>
</gene>
<evidence type="ECO:0000256" key="7">
    <source>
        <dbReference type="ARBA" id="ARBA00047989"/>
    </source>
</evidence>
<keyword evidence="6" id="KW-0862">Zinc</keyword>
<accession>A0ABS2CFM1</accession>
<dbReference type="NCBIfam" id="TIGR00726">
    <property type="entry name" value="peptidoglycan editing factor PgeF"/>
    <property type="match status" value="1"/>
</dbReference>
<evidence type="ECO:0000313" key="11">
    <source>
        <dbReference type="EMBL" id="MBM5572812.1"/>
    </source>
</evidence>
<dbReference type="PANTHER" id="PTHR30616">
    <property type="entry name" value="UNCHARACTERIZED PROTEIN YFIH"/>
    <property type="match status" value="1"/>
</dbReference>